<gene>
    <name evidence="6 8" type="primary">ruvA</name>
    <name evidence="8" type="ORF">LMF89_20295</name>
</gene>
<dbReference type="HAMAP" id="MF_00031">
    <property type="entry name" value="DNA_HJ_migration_RuvA"/>
    <property type="match status" value="1"/>
</dbReference>
<dbReference type="Gene3D" id="1.10.8.10">
    <property type="entry name" value="DNA helicase RuvA subunit, C-terminal domain"/>
    <property type="match status" value="1"/>
</dbReference>
<proteinExistence type="inferred from homology"/>
<dbReference type="InterPro" id="IPR012340">
    <property type="entry name" value="NA-bd_OB-fold"/>
</dbReference>
<evidence type="ECO:0000256" key="2">
    <source>
        <dbReference type="ARBA" id="ARBA00022763"/>
    </source>
</evidence>
<dbReference type="InterPro" id="IPR010994">
    <property type="entry name" value="RuvA_2-like"/>
</dbReference>
<dbReference type="InterPro" id="IPR013849">
    <property type="entry name" value="DNA_helicase_Holl-junc_RuvA_I"/>
</dbReference>
<evidence type="ECO:0000313" key="9">
    <source>
        <dbReference type="Proteomes" id="UP001165492"/>
    </source>
</evidence>
<dbReference type="Pfam" id="PF14520">
    <property type="entry name" value="HHH_5"/>
    <property type="match status" value="1"/>
</dbReference>
<dbReference type="Proteomes" id="UP001165492">
    <property type="component" value="Unassembled WGS sequence"/>
</dbReference>
<evidence type="ECO:0000256" key="3">
    <source>
        <dbReference type="ARBA" id="ARBA00023125"/>
    </source>
</evidence>
<dbReference type="SUPFAM" id="SSF47781">
    <property type="entry name" value="RuvA domain 2-like"/>
    <property type="match status" value="1"/>
</dbReference>
<dbReference type="NCBIfam" id="TIGR00084">
    <property type="entry name" value="ruvA"/>
    <property type="match status" value="1"/>
</dbReference>
<evidence type="ECO:0000259" key="7">
    <source>
        <dbReference type="SMART" id="SM00278"/>
    </source>
</evidence>
<evidence type="ECO:0000256" key="1">
    <source>
        <dbReference type="ARBA" id="ARBA00022490"/>
    </source>
</evidence>
<dbReference type="SMART" id="SM00278">
    <property type="entry name" value="HhH1"/>
    <property type="match status" value="2"/>
</dbReference>
<dbReference type="Gene3D" id="2.40.50.140">
    <property type="entry name" value="Nucleic acid-binding proteins"/>
    <property type="match status" value="1"/>
</dbReference>
<keyword evidence="2 6" id="KW-0227">DNA damage</keyword>
<comment type="caution">
    <text evidence="8">The sequence shown here is derived from an EMBL/GenBank/DDBJ whole genome shotgun (WGS) entry which is preliminary data.</text>
</comment>
<evidence type="ECO:0000256" key="6">
    <source>
        <dbReference type="HAMAP-Rule" id="MF_00031"/>
    </source>
</evidence>
<comment type="function">
    <text evidence="6">The RuvA-RuvB-RuvC complex processes Holliday junction (HJ) DNA during genetic recombination and DNA repair, while the RuvA-RuvB complex plays an important role in the rescue of blocked DNA replication forks via replication fork reversal (RFR). RuvA specifically binds to HJ cruciform DNA, conferring on it an open structure. The RuvB hexamer acts as an ATP-dependent pump, pulling dsDNA into and through the RuvAB complex. HJ branch migration allows RuvC to scan DNA until it finds its consensus sequence, where it cleaves and resolves the cruciform DNA.</text>
</comment>
<sequence length="202" mass="22389">MIGYVRGTVSHLAVDHCFIDVQGIGYRVFIAQSTRQKITIAAVVSLFTYMYVREDALMLYGFYTQDEYDLFLQLTSISGIGPKVAMGILSAIDPQQFRLAISQKNIGILTKLPGVGKKTAERVILELKDKIGLITENDLNEDYISGVSVSTGDVIEEALQALLALGYNQNEIMPVLKKIEKNGHSVEELLKLALREFMGGNR</sequence>
<evidence type="ECO:0000313" key="8">
    <source>
        <dbReference type="EMBL" id="MCC5467680.1"/>
    </source>
</evidence>
<keyword evidence="3 6" id="KW-0238">DNA-binding</keyword>
<dbReference type="InterPro" id="IPR000085">
    <property type="entry name" value="RuvA"/>
</dbReference>
<comment type="similarity">
    <text evidence="6">Belongs to the RuvA family.</text>
</comment>
<comment type="subcellular location">
    <subcellularLocation>
        <location evidence="6">Cytoplasm</location>
    </subcellularLocation>
</comment>
<comment type="domain">
    <text evidence="6">Has three domains with a flexible linker between the domains II and III and assumes an 'L' shape. Domain III is highly mobile and contacts RuvB.</text>
</comment>
<dbReference type="CDD" id="cd14332">
    <property type="entry name" value="UBA_RuvA_C"/>
    <property type="match status" value="1"/>
</dbReference>
<dbReference type="InterPro" id="IPR036267">
    <property type="entry name" value="RuvA_C_sf"/>
</dbReference>
<feature type="domain" description="Helix-hairpin-helix DNA-binding motif class 1" evidence="7">
    <location>
        <begin position="107"/>
        <end position="126"/>
    </location>
</feature>
<keyword evidence="1 6" id="KW-0963">Cytoplasm</keyword>
<keyword evidence="5 6" id="KW-0234">DNA repair</keyword>
<dbReference type="RefSeq" id="WP_229536644.1">
    <property type="nucleotide sequence ID" value="NZ_JAJHJB010000038.1"/>
</dbReference>
<dbReference type="SUPFAM" id="SSF46929">
    <property type="entry name" value="DNA helicase RuvA subunit, C-terminal domain"/>
    <property type="match status" value="1"/>
</dbReference>
<comment type="caution">
    <text evidence="6">Lacks conserved residue(s) required for the propagation of feature annotation.</text>
</comment>
<protein>
    <recommendedName>
        <fullName evidence="6">Holliday junction branch migration complex subunit RuvA</fullName>
    </recommendedName>
</protein>
<name>A0ABS8HXC9_9FIRM</name>
<feature type="region of interest" description="Domain III" evidence="6">
    <location>
        <begin position="153"/>
        <end position="202"/>
    </location>
</feature>
<evidence type="ECO:0000256" key="5">
    <source>
        <dbReference type="ARBA" id="ARBA00023204"/>
    </source>
</evidence>
<keyword evidence="9" id="KW-1185">Reference proteome</keyword>
<dbReference type="Pfam" id="PF07499">
    <property type="entry name" value="RuvA_C"/>
    <property type="match status" value="1"/>
</dbReference>
<dbReference type="Gene3D" id="1.10.150.20">
    <property type="entry name" value="5' to 3' exonuclease, C-terminal subdomain"/>
    <property type="match status" value="1"/>
</dbReference>
<dbReference type="EMBL" id="JAJHJB010000038">
    <property type="protein sequence ID" value="MCC5467680.1"/>
    <property type="molecule type" value="Genomic_DNA"/>
</dbReference>
<dbReference type="SUPFAM" id="SSF50249">
    <property type="entry name" value="Nucleic acid-binding proteins"/>
    <property type="match status" value="1"/>
</dbReference>
<reference evidence="8" key="1">
    <citation type="submission" date="2021-11" db="EMBL/GenBank/DDBJ databases">
        <title>Description of a new species Pelosinus isolated from the bottom sediments of Lake Baikal.</title>
        <authorList>
            <person name="Zakharyuk A."/>
        </authorList>
    </citation>
    <scope>NUCLEOTIDE SEQUENCE</scope>
    <source>
        <strain evidence="8">Bkl1</strain>
    </source>
</reference>
<organism evidence="8 9">
    <name type="scientific">Pelosinus baikalensis</name>
    <dbReference type="NCBI Taxonomy" id="2892015"/>
    <lineage>
        <taxon>Bacteria</taxon>
        <taxon>Bacillati</taxon>
        <taxon>Bacillota</taxon>
        <taxon>Negativicutes</taxon>
        <taxon>Selenomonadales</taxon>
        <taxon>Sporomusaceae</taxon>
        <taxon>Pelosinus</taxon>
    </lineage>
</organism>
<dbReference type="InterPro" id="IPR011114">
    <property type="entry name" value="RuvA_C"/>
</dbReference>
<evidence type="ECO:0000256" key="4">
    <source>
        <dbReference type="ARBA" id="ARBA00023172"/>
    </source>
</evidence>
<dbReference type="InterPro" id="IPR003583">
    <property type="entry name" value="Hlx-hairpin-Hlx_DNA-bd_motif"/>
</dbReference>
<accession>A0ABS8HXC9</accession>
<dbReference type="Pfam" id="PF01330">
    <property type="entry name" value="RuvA_N"/>
    <property type="match status" value="1"/>
</dbReference>
<feature type="domain" description="Helix-hairpin-helix DNA-binding motif class 1" evidence="7">
    <location>
        <begin position="72"/>
        <end position="91"/>
    </location>
</feature>
<comment type="subunit">
    <text evidence="6">Homotetramer. Forms an RuvA(8)-RuvB(12)-Holliday junction (HJ) complex. HJ DNA is sandwiched between 2 RuvA tetramers; dsDNA enters through RuvA and exits via RuvB. An RuvB hexamer assembles on each DNA strand where it exits the tetramer. Each RuvB hexamer is contacted by two RuvA subunits (via domain III) on 2 adjacent RuvB subunits; this complex drives branch migration. In the full resolvosome a probable DNA-RuvA(4)-RuvB(12)-RuvC(2) complex forms which resolves the HJ.</text>
</comment>
<keyword evidence="4 6" id="KW-0233">DNA recombination</keyword>